<evidence type="ECO:0000313" key="5">
    <source>
        <dbReference type="RefSeq" id="XP_031563284.1"/>
    </source>
</evidence>
<proteinExistence type="predicted"/>
<sequence length="407" mass="45132">MVVIKRRANGTDTPKKEQGDSTASSKSTSRETAVQDVPPEPDKGGRCSGVLKYIVLVLLVPAFLNHAALYREAIGLKPQGELYDIGFGQKMFMGCVGQGKPTIILDAPTGMSSDAWTLVVPKLARISTVCFFDRAGLGFSDRPFINRSKENVKDKNRGAPSTTERMTEDFHRLFTASSTQAKPFILVGSEIGAANARFYAQLFEDRVAGLILINPLIEDMFIGERYPWTGLWLRNHISGLQALQFSAAIGVSRLAFIFGLMKTPINHTIVADDVTARQKYLMCKPGHLSSAVDEYFFANESLSQLKTLSKLKRFDPNNVKTSVLISKTYNKRADDVINKEWQTAKGLVEKFFSSSGAENFIHLPGSADAALFEHSKTIASVIEKHVKIWRMKKNPQQAQQNIKSFSM</sequence>
<protein>
    <submittedName>
        <fullName evidence="5">Uncharacterized protein LOC116298853</fullName>
    </submittedName>
</protein>
<evidence type="ECO:0000313" key="4">
    <source>
        <dbReference type="Proteomes" id="UP000515163"/>
    </source>
</evidence>
<evidence type="ECO:0000256" key="1">
    <source>
        <dbReference type="SAM" id="MobiDB-lite"/>
    </source>
</evidence>
<dbReference type="InterPro" id="IPR000073">
    <property type="entry name" value="AB_hydrolase_1"/>
</dbReference>
<dbReference type="OrthoDB" id="294702at2759"/>
<accession>A0A6P8I3Z1</accession>
<keyword evidence="2" id="KW-1133">Transmembrane helix</keyword>
<feature type="transmembrane region" description="Helical" evidence="2">
    <location>
        <begin position="50"/>
        <end position="70"/>
    </location>
</feature>
<keyword evidence="2" id="KW-0812">Transmembrane</keyword>
<dbReference type="GeneID" id="116298853"/>
<evidence type="ECO:0000256" key="2">
    <source>
        <dbReference type="SAM" id="Phobius"/>
    </source>
</evidence>
<dbReference type="InterPro" id="IPR029058">
    <property type="entry name" value="AB_hydrolase_fold"/>
</dbReference>
<feature type="domain" description="AB hydrolase-1" evidence="3">
    <location>
        <begin position="111"/>
        <end position="229"/>
    </location>
</feature>
<name>A0A6P8I3Z1_ACTTE</name>
<dbReference type="Proteomes" id="UP000515163">
    <property type="component" value="Unplaced"/>
</dbReference>
<dbReference type="Pfam" id="PF00561">
    <property type="entry name" value="Abhydrolase_1"/>
    <property type="match status" value="1"/>
</dbReference>
<gene>
    <name evidence="5" type="primary">LOC116298853</name>
</gene>
<keyword evidence="2" id="KW-0472">Membrane</keyword>
<feature type="region of interest" description="Disordered" evidence="1">
    <location>
        <begin position="1"/>
        <end position="43"/>
    </location>
</feature>
<dbReference type="SUPFAM" id="SSF53474">
    <property type="entry name" value="alpha/beta-Hydrolases"/>
    <property type="match status" value="1"/>
</dbReference>
<dbReference type="AlphaFoldDB" id="A0A6P8I3Z1"/>
<dbReference type="Gene3D" id="3.40.50.1820">
    <property type="entry name" value="alpha/beta hydrolase"/>
    <property type="match status" value="1"/>
</dbReference>
<dbReference type="InParanoid" id="A0A6P8I3Z1"/>
<reference evidence="5" key="1">
    <citation type="submission" date="2025-08" db="UniProtKB">
        <authorList>
            <consortium name="RefSeq"/>
        </authorList>
    </citation>
    <scope>IDENTIFICATION</scope>
    <source>
        <tissue evidence="5">Tentacle</tissue>
    </source>
</reference>
<dbReference type="KEGG" id="aten:116298853"/>
<organism evidence="4 5">
    <name type="scientific">Actinia tenebrosa</name>
    <name type="common">Australian red waratah sea anemone</name>
    <dbReference type="NCBI Taxonomy" id="6105"/>
    <lineage>
        <taxon>Eukaryota</taxon>
        <taxon>Metazoa</taxon>
        <taxon>Cnidaria</taxon>
        <taxon>Anthozoa</taxon>
        <taxon>Hexacorallia</taxon>
        <taxon>Actiniaria</taxon>
        <taxon>Actiniidae</taxon>
        <taxon>Actinia</taxon>
    </lineage>
</organism>
<feature type="compositionally biased region" description="Polar residues" evidence="1">
    <location>
        <begin position="20"/>
        <end position="32"/>
    </location>
</feature>
<keyword evidence="4" id="KW-1185">Reference proteome</keyword>
<dbReference type="RefSeq" id="XP_031563284.1">
    <property type="nucleotide sequence ID" value="XM_031707424.1"/>
</dbReference>
<evidence type="ECO:0000259" key="3">
    <source>
        <dbReference type="Pfam" id="PF00561"/>
    </source>
</evidence>